<evidence type="ECO:0000313" key="2">
    <source>
        <dbReference type="EMBL" id="MBS2963024.1"/>
    </source>
</evidence>
<dbReference type="RefSeq" id="WP_211466321.1">
    <property type="nucleotide sequence ID" value="NZ_JAGSXH010000019.1"/>
</dbReference>
<name>A0A8J8BDQ3_9ACTN</name>
<sequence length="231" mass="24871">MGETVRTDVSETSETSEVEYIPTERSTPTRHTSRASYDRASVHAVIDEALVCHVGFIRDGAPVVLPTIHARIGDTLYIHGSSAGRFSLLDAEPVGVTISLIDGIVLARSWLHHSASYRSVVVHGTARVVRSEEEKRTAMAALIDHVAQGRSKDTRPATRKELAKTAIVAVELSEVSLKARGAHLVEEPEDVDLPHWAGFIPLELTAGVPVPDGQLADGVQLPGYLAGYTRG</sequence>
<dbReference type="EMBL" id="JAGSXH010000019">
    <property type="protein sequence ID" value="MBS2963024.1"/>
    <property type="molecule type" value="Genomic_DNA"/>
</dbReference>
<dbReference type="PANTHER" id="PTHR34071:SF2">
    <property type="entry name" value="FLAVIN-NUCLEOTIDE-BINDING PROTEIN"/>
    <property type="match status" value="1"/>
</dbReference>
<feature type="compositionally biased region" description="Low complexity" evidence="1">
    <location>
        <begin position="10"/>
        <end position="19"/>
    </location>
</feature>
<accession>A0A8J8BDQ3</accession>
<dbReference type="SUPFAM" id="SSF50475">
    <property type="entry name" value="FMN-binding split barrel"/>
    <property type="match status" value="1"/>
</dbReference>
<dbReference type="Proteomes" id="UP000677913">
    <property type="component" value="Unassembled WGS sequence"/>
</dbReference>
<reference evidence="2" key="1">
    <citation type="submission" date="2021-04" db="EMBL/GenBank/DDBJ databases">
        <title>Genome based classification of Actinospica acidithermotolerans sp. nov., an actinobacterium isolated from an Indonesian hot spring.</title>
        <authorList>
            <person name="Kusuma A.B."/>
            <person name="Putra K.E."/>
            <person name="Nafisah S."/>
            <person name="Loh J."/>
            <person name="Nouioui I."/>
            <person name="Goodfellow M."/>
        </authorList>
    </citation>
    <scope>NUCLEOTIDE SEQUENCE</scope>
    <source>
        <strain evidence="2">DSM 45618</strain>
    </source>
</reference>
<dbReference type="Pfam" id="PF12900">
    <property type="entry name" value="Pyridox_ox_2"/>
    <property type="match status" value="1"/>
</dbReference>
<dbReference type="Gene3D" id="2.30.110.10">
    <property type="entry name" value="Electron Transport, Fmn-binding Protein, Chain A"/>
    <property type="match status" value="1"/>
</dbReference>
<gene>
    <name evidence="2" type="ORF">KGA66_08210</name>
</gene>
<dbReference type="PANTHER" id="PTHR34071">
    <property type="entry name" value="5-NITROIMIDAZOLE ANTIBIOTICS RESISTANCE PROTEIN, NIMA-FAMILY-RELATED PROTEIN-RELATED"/>
    <property type="match status" value="1"/>
</dbReference>
<evidence type="ECO:0000313" key="3">
    <source>
        <dbReference type="Proteomes" id="UP000677913"/>
    </source>
</evidence>
<feature type="region of interest" description="Disordered" evidence="1">
    <location>
        <begin position="1"/>
        <end position="34"/>
    </location>
</feature>
<dbReference type="InterPro" id="IPR012349">
    <property type="entry name" value="Split_barrel_FMN-bd"/>
</dbReference>
<proteinExistence type="predicted"/>
<comment type="caution">
    <text evidence="2">The sequence shown here is derived from an EMBL/GenBank/DDBJ whole genome shotgun (WGS) entry which is preliminary data.</text>
</comment>
<organism evidence="2 3">
    <name type="scientific">Actinocrinis puniceicyclus</name>
    <dbReference type="NCBI Taxonomy" id="977794"/>
    <lineage>
        <taxon>Bacteria</taxon>
        <taxon>Bacillati</taxon>
        <taxon>Actinomycetota</taxon>
        <taxon>Actinomycetes</taxon>
        <taxon>Catenulisporales</taxon>
        <taxon>Actinospicaceae</taxon>
        <taxon>Actinocrinis</taxon>
    </lineage>
</organism>
<evidence type="ECO:0000256" key="1">
    <source>
        <dbReference type="SAM" id="MobiDB-lite"/>
    </source>
</evidence>
<protein>
    <submittedName>
        <fullName evidence="2">Pyridoxamine 5'-phosphate oxidase family protein</fullName>
    </submittedName>
</protein>
<dbReference type="AlphaFoldDB" id="A0A8J8BDQ3"/>
<dbReference type="InterPro" id="IPR024747">
    <property type="entry name" value="Pyridox_Oxase-rel"/>
</dbReference>
<keyword evidence="3" id="KW-1185">Reference proteome</keyword>